<evidence type="ECO:0000256" key="14">
    <source>
        <dbReference type="ARBA" id="ARBA00022989"/>
    </source>
</evidence>
<keyword evidence="7" id="KW-0808">Transferase</keyword>
<evidence type="ECO:0000256" key="12">
    <source>
        <dbReference type="ARBA" id="ARBA00022833"/>
    </source>
</evidence>
<dbReference type="Pfam" id="PF04757">
    <property type="entry name" value="Pex2_Pex12"/>
    <property type="match status" value="1"/>
</dbReference>
<comment type="catalytic activity">
    <reaction evidence="1">
        <text>S-ubiquitinyl-[E2 ubiquitin-conjugating enzyme]-L-cysteine + [acceptor protein]-L-lysine = [E2 ubiquitin-conjugating enzyme]-L-cysteine + N(6)-ubiquitinyl-[acceptor protein]-L-lysine.</text>
        <dbReference type="EC" id="2.3.2.27"/>
    </reaction>
</comment>
<comment type="subcellular location">
    <subcellularLocation>
        <location evidence="2">Peroxisome membrane</location>
        <topology evidence="2">Multi-pass membrane protein</topology>
    </subcellularLocation>
</comment>
<evidence type="ECO:0000259" key="18">
    <source>
        <dbReference type="Pfam" id="PF04757"/>
    </source>
</evidence>
<organism evidence="19 20">
    <name type="scientific">Popillia japonica</name>
    <name type="common">Japanese beetle</name>
    <dbReference type="NCBI Taxonomy" id="7064"/>
    <lineage>
        <taxon>Eukaryota</taxon>
        <taxon>Metazoa</taxon>
        <taxon>Ecdysozoa</taxon>
        <taxon>Arthropoda</taxon>
        <taxon>Hexapoda</taxon>
        <taxon>Insecta</taxon>
        <taxon>Pterygota</taxon>
        <taxon>Neoptera</taxon>
        <taxon>Endopterygota</taxon>
        <taxon>Coleoptera</taxon>
        <taxon>Polyphaga</taxon>
        <taxon>Scarabaeiformia</taxon>
        <taxon>Scarabaeidae</taxon>
        <taxon>Rutelinae</taxon>
        <taxon>Popillia</taxon>
    </lineage>
</organism>
<dbReference type="InterPro" id="IPR025654">
    <property type="entry name" value="PEX2/10"/>
</dbReference>
<keyword evidence="13" id="KW-0653">Protein transport</keyword>
<dbReference type="PANTHER" id="PTHR23350:SF0">
    <property type="entry name" value="PEROXISOME BIOGENESIS FACTOR 10"/>
    <property type="match status" value="1"/>
</dbReference>
<keyword evidence="12" id="KW-0862">Zinc</keyword>
<comment type="pathway">
    <text evidence="3">Protein modification; protein ubiquitination.</text>
</comment>
<dbReference type="EC" id="2.3.2.27" evidence="5"/>
<name>A0AAW1IX27_POPJA</name>
<evidence type="ECO:0000256" key="16">
    <source>
        <dbReference type="ARBA" id="ARBA00023140"/>
    </source>
</evidence>
<proteinExistence type="inferred from homology"/>
<evidence type="ECO:0000256" key="13">
    <source>
        <dbReference type="ARBA" id="ARBA00022927"/>
    </source>
</evidence>
<keyword evidence="9" id="KW-0479">Metal-binding</keyword>
<evidence type="ECO:0000256" key="6">
    <source>
        <dbReference type="ARBA" id="ARBA00022448"/>
    </source>
</evidence>
<dbReference type="PANTHER" id="PTHR23350">
    <property type="entry name" value="PEROXISOME ASSEMBLY PROTEIN 10"/>
    <property type="match status" value="1"/>
</dbReference>
<evidence type="ECO:0000256" key="9">
    <source>
        <dbReference type="ARBA" id="ARBA00022723"/>
    </source>
</evidence>
<evidence type="ECO:0000256" key="2">
    <source>
        <dbReference type="ARBA" id="ARBA00004585"/>
    </source>
</evidence>
<dbReference type="EMBL" id="JASPKY010000512">
    <property type="protein sequence ID" value="KAK9694459.1"/>
    <property type="molecule type" value="Genomic_DNA"/>
</dbReference>
<evidence type="ECO:0000313" key="19">
    <source>
        <dbReference type="EMBL" id="KAK9694459.1"/>
    </source>
</evidence>
<keyword evidence="10" id="KW-0863">Zinc-finger</keyword>
<keyword evidence="16" id="KW-0576">Peroxisome</keyword>
<evidence type="ECO:0000313" key="20">
    <source>
        <dbReference type="Proteomes" id="UP001458880"/>
    </source>
</evidence>
<keyword evidence="6" id="KW-0813">Transport</keyword>
<feature type="domain" description="Pex N-terminal" evidence="18">
    <location>
        <begin position="18"/>
        <end position="100"/>
    </location>
</feature>
<dbReference type="GO" id="GO:0061630">
    <property type="term" value="F:ubiquitin protein ligase activity"/>
    <property type="evidence" value="ECO:0007669"/>
    <property type="project" value="UniProtKB-EC"/>
</dbReference>
<dbReference type="Proteomes" id="UP001458880">
    <property type="component" value="Unassembled WGS sequence"/>
</dbReference>
<evidence type="ECO:0000256" key="11">
    <source>
        <dbReference type="ARBA" id="ARBA00022786"/>
    </source>
</evidence>
<evidence type="ECO:0000256" key="17">
    <source>
        <dbReference type="SAM" id="Phobius"/>
    </source>
</evidence>
<protein>
    <recommendedName>
        <fullName evidence="5">RING-type E3 ubiquitin transferase</fullName>
        <ecNumber evidence="5">2.3.2.27</ecNumber>
    </recommendedName>
</protein>
<reference evidence="19 20" key="1">
    <citation type="journal article" date="2024" name="BMC Genomics">
        <title>De novo assembly and annotation of Popillia japonica's genome with initial clues to its potential as an invasive pest.</title>
        <authorList>
            <person name="Cucini C."/>
            <person name="Boschi S."/>
            <person name="Funari R."/>
            <person name="Cardaioli E."/>
            <person name="Iannotti N."/>
            <person name="Marturano G."/>
            <person name="Paoli F."/>
            <person name="Bruttini M."/>
            <person name="Carapelli A."/>
            <person name="Frati F."/>
            <person name="Nardi F."/>
        </authorList>
    </citation>
    <scope>NUCLEOTIDE SEQUENCE [LARGE SCALE GENOMIC DNA]</scope>
    <source>
        <strain evidence="19">DMR45628</strain>
    </source>
</reference>
<keyword evidence="20" id="KW-1185">Reference proteome</keyword>
<sequence length="110" mass="12648">MKFNSADVTNIIQASQRDEAFVEELQEYLTSLVKCFGQNNYNQIRKLLPCLTTAWYYLMTSLSNLQTLGEEYAGLIRLGSNNKIPAKYLQLLWLVLYVGVYLIELLGLDM</sequence>
<keyword evidence="15 17" id="KW-0472">Membrane</keyword>
<evidence type="ECO:0000256" key="8">
    <source>
        <dbReference type="ARBA" id="ARBA00022692"/>
    </source>
</evidence>
<dbReference type="GO" id="GO:0016558">
    <property type="term" value="P:protein import into peroxisome matrix"/>
    <property type="evidence" value="ECO:0007669"/>
    <property type="project" value="InterPro"/>
</dbReference>
<keyword evidence="11" id="KW-0833">Ubl conjugation pathway</keyword>
<comment type="caution">
    <text evidence="19">The sequence shown here is derived from an EMBL/GenBank/DDBJ whole genome shotgun (WGS) entry which is preliminary data.</text>
</comment>
<accession>A0AAW1IX27</accession>
<evidence type="ECO:0000256" key="4">
    <source>
        <dbReference type="ARBA" id="ARBA00008704"/>
    </source>
</evidence>
<feature type="transmembrane region" description="Helical" evidence="17">
    <location>
        <begin position="88"/>
        <end position="108"/>
    </location>
</feature>
<comment type="similarity">
    <text evidence="4">Belongs to the pex2/pex10/pex12 family.</text>
</comment>
<evidence type="ECO:0000256" key="5">
    <source>
        <dbReference type="ARBA" id="ARBA00012483"/>
    </source>
</evidence>
<gene>
    <name evidence="19" type="ORF">QE152_g33544</name>
</gene>
<keyword evidence="14 17" id="KW-1133">Transmembrane helix</keyword>
<evidence type="ECO:0000256" key="1">
    <source>
        <dbReference type="ARBA" id="ARBA00000900"/>
    </source>
</evidence>
<dbReference type="GO" id="GO:0005778">
    <property type="term" value="C:peroxisomal membrane"/>
    <property type="evidence" value="ECO:0007669"/>
    <property type="project" value="UniProtKB-SubCell"/>
</dbReference>
<evidence type="ECO:0000256" key="10">
    <source>
        <dbReference type="ARBA" id="ARBA00022771"/>
    </source>
</evidence>
<evidence type="ECO:0000256" key="3">
    <source>
        <dbReference type="ARBA" id="ARBA00004906"/>
    </source>
</evidence>
<dbReference type="GO" id="GO:0008270">
    <property type="term" value="F:zinc ion binding"/>
    <property type="evidence" value="ECO:0007669"/>
    <property type="project" value="UniProtKB-KW"/>
</dbReference>
<evidence type="ECO:0000256" key="15">
    <source>
        <dbReference type="ARBA" id="ARBA00023136"/>
    </source>
</evidence>
<keyword evidence="8 17" id="KW-0812">Transmembrane</keyword>
<dbReference type="InterPro" id="IPR006845">
    <property type="entry name" value="Pex_N"/>
</dbReference>
<dbReference type="AlphaFoldDB" id="A0AAW1IX27"/>
<evidence type="ECO:0000256" key="7">
    <source>
        <dbReference type="ARBA" id="ARBA00022679"/>
    </source>
</evidence>